<evidence type="ECO:0000256" key="1">
    <source>
        <dbReference type="SAM" id="MobiDB-lite"/>
    </source>
</evidence>
<reference evidence="2" key="1">
    <citation type="submission" date="2020-02" db="EMBL/GenBank/DDBJ databases">
        <authorList>
            <person name="Meier V. D."/>
        </authorList>
    </citation>
    <scope>NUCLEOTIDE SEQUENCE</scope>
    <source>
        <strain evidence="2">AVDCRST_MAG01</strain>
    </source>
</reference>
<gene>
    <name evidence="2" type="ORF">AVDCRST_MAG01-01-2758</name>
</gene>
<feature type="compositionally biased region" description="Low complexity" evidence="1">
    <location>
        <begin position="35"/>
        <end position="44"/>
    </location>
</feature>
<name>A0A6J4PZ76_9ACTN</name>
<organism evidence="2">
    <name type="scientific">uncultured Rubrobacteraceae bacterium</name>
    <dbReference type="NCBI Taxonomy" id="349277"/>
    <lineage>
        <taxon>Bacteria</taxon>
        <taxon>Bacillati</taxon>
        <taxon>Actinomycetota</taxon>
        <taxon>Rubrobacteria</taxon>
        <taxon>Rubrobacterales</taxon>
        <taxon>Rubrobacteraceae</taxon>
        <taxon>environmental samples</taxon>
    </lineage>
</organism>
<dbReference type="AlphaFoldDB" id="A0A6J4PZ76"/>
<evidence type="ECO:0000313" key="2">
    <source>
        <dbReference type="EMBL" id="CAA9428821.1"/>
    </source>
</evidence>
<feature type="non-terminal residue" evidence="2">
    <location>
        <position position="101"/>
    </location>
</feature>
<feature type="region of interest" description="Disordered" evidence="1">
    <location>
        <begin position="1"/>
        <end position="101"/>
    </location>
</feature>
<dbReference type="EMBL" id="CADCUW010000371">
    <property type="protein sequence ID" value="CAA9428821.1"/>
    <property type="molecule type" value="Genomic_DNA"/>
</dbReference>
<feature type="non-terminal residue" evidence="2">
    <location>
        <position position="1"/>
    </location>
</feature>
<proteinExistence type="predicted"/>
<feature type="compositionally biased region" description="Basic and acidic residues" evidence="1">
    <location>
        <begin position="92"/>
        <end position="101"/>
    </location>
</feature>
<protein>
    <submittedName>
        <fullName evidence="2">Uncharacterized protein</fullName>
    </submittedName>
</protein>
<accession>A0A6J4PZ76</accession>
<sequence>DDRCPTPARNPLPAHPGTAEGRRRRRGGRARGGDPRQQGRPARAARADRPGAPGGRGAGRGRPLLRGGRAALRPVGNAGPQALADGGAPRAGEARPLHVRL</sequence>
<feature type="compositionally biased region" description="Low complexity" evidence="1">
    <location>
        <begin position="61"/>
        <end position="74"/>
    </location>
</feature>